<dbReference type="RefSeq" id="WP_237163319.1">
    <property type="nucleotide sequence ID" value="NZ_CP016808.1"/>
</dbReference>
<organism evidence="1">
    <name type="scientific">Paenibacillus sp. BIHB 4019</name>
    <dbReference type="NCBI Taxonomy" id="1870819"/>
    <lineage>
        <taxon>Bacteria</taxon>
        <taxon>Bacillati</taxon>
        <taxon>Bacillota</taxon>
        <taxon>Bacilli</taxon>
        <taxon>Bacillales</taxon>
        <taxon>Paenibacillaceae</taxon>
        <taxon>Paenibacillus</taxon>
    </lineage>
</organism>
<dbReference type="AlphaFoldDB" id="A0A1B2DBY6"/>
<evidence type="ECO:0000313" key="1">
    <source>
        <dbReference type="EMBL" id="ANY65230.1"/>
    </source>
</evidence>
<name>A0A1B2DBY6_9BACL</name>
<sequence length="174" mass="20708">MDYFVLKQDSRYTSTPMLEGLREKLDMRDMYAATSYRIPDKLLFQVKGEKDSVFTDVLDRQLFLLSDGLKRLVELYEPRAVYKMVILMHMLTRRQKTYYLPFFEELPCLSPYAELHQDQRTIKHLVLDRERLQGKKILRVSESELPLIVVRLDVAESLLRREPVGIRLERVELV</sequence>
<protein>
    <submittedName>
        <fullName evidence="1">Uncharacterized protein</fullName>
    </submittedName>
</protein>
<accession>A0A1B2DBY6</accession>
<reference evidence="1" key="1">
    <citation type="submission" date="2016-08" db="EMBL/GenBank/DDBJ databases">
        <title>Complete Genome Seqeunce of Paenibacillus sp. BIHB 4019 from tea rhizoplane.</title>
        <authorList>
            <person name="Thakur R."/>
            <person name="Swarnkar M.K."/>
            <person name="Gulati A."/>
        </authorList>
    </citation>
    <scope>NUCLEOTIDE SEQUENCE [LARGE SCALE GENOMIC DNA]</scope>
    <source>
        <strain evidence="1">BIHB4019</strain>
    </source>
</reference>
<gene>
    <name evidence="1" type="ORF">BBD42_01100</name>
</gene>
<dbReference type="EMBL" id="CP016808">
    <property type="protein sequence ID" value="ANY65230.1"/>
    <property type="molecule type" value="Genomic_DNA"/>
</dbReference>
<proteinExistence type="predicted"/>